<dbReference type="Gene3D" id="1.10.10.10">
    <property type="entry name" value="Winged helix-like DNA-binding domain superfamily/Winged helix DNA-binding domain"/>
    <property type="match status" value="4"/>
</dbReference>
<feature type="domain" description="RecX third three-helical" evidence="7">
    <location>
        <begin position="159"/>
        <end position="206"/>
    </location>
</feature>
<dbReference type="OrthoDB" id="5421057at2"/>
<proteinExistence type="inferred from homology"/>
<protein>
    <recommendedName>
        <fullName evidence="3 5">Regulatory protein RecX</fullName>
    </recommendedName>
</protein>
<dbReference type="HAMAP" id="MF_01114">
    <property type="entry name" value="RecX"/>
    <property type="match status" value="1"/>
</dbReference>
<name>A0A161Y5J9_9CLOT</name>
<evidence type="ECO:0000259" key="8">
    <source>
        <dbReference type="Pfam" id="PF21982"/>
    </source>
</evidence>
<evidence type="ECO:0000256" key="1">
    <source>
        <dbReference type="ARBA" id="ARBA00004496"/>
    </source>
</evidence>
<comment type="function">
    <text evidence="5">Modulates RecA activity.</text>
</comment>
<evidence type="ECO:0000313" key="10">
    <source>
        <dbReference type="Proteomes" id="UP000076603"/>
    </source>
</evidence>
<dbReference type="InterPro" id="IPR053925">
    <property type="entry name" value="RecX_HTH_3rd"/>
</dbReference>
<feature type="domain" description="RecX second three-helical" evidence="6">
    <location>
        <begin position="112"/>
        <end position="149"/>
    </location>
</feature>
<evidence type="ECO:0000256" key="5">
    <source>
        <dbReference type="HAMAP-Rule" id="MF_01114"/>
    </source>
</evidence>
<evidence type="ECO:0000313" key="9">
    <source>
        <dbReference type="EMBL" id="KZL93499.1"/>
    </source>
</evidence>
<gene>
    <name evidence="5 9" type="primary">recX</name>
    <name evidence="9" type="ORF">CLMAG_05450</name>
</gene>
<dbReference type="InterPro" id="IPR053924">
    <property type="entry name" value="RecX_HTH_2nd"/>
</dbReference>
<dbReference type="PANTHER" id="PTHR33602:SF1">
    <property type="entry name" value="REGULATORY PROTEIN RECX FAMILY PROTEIN"/>
    <property type="match status" value="1"/>
</dbReference>
<feature type="domain" description="RecX third three-helical" evidence="7">
    <location>
        <begin position="228"/>
        <end position="277"/>
    </location>
</feature>
<feature type="domain" description="RecX first three-helical" evidence="8">
    <location>
        <begin position="66"/>
        <end position="105"/>
    </location>
</feature>
<dbReference type="InterPro" id="IPR036388">
    <property type="entry name" value="WH-like_DNA-bd_sf"/>
</dbReference>
<comment type="subcellular location">
    <subcellularLocation>
        <location evidence="1 5">Cytoplasm</location>
    </subcellularLocation>
</comment>
<dbReference type="STRING" id="1121326.CLMAG_05450"/>
<dbReference type="AlphaFoldDB" id="A0A161Y5J9"/>
<dbReference type="EMBL" id="LWAE01000001">
    <property type="protein sequence ID" value="KZL93499.1"/>
    <property type="molecule type" value="Genomic_DNA"/>
</dbReference>
<keyword evidence="4 5" id="KW-0963">Cytoplasm</keyword>
<evidence type="ECO:0000259" key="6">
    <source>
        <dbReference type="Pfam" id="PF02631"/>
    </source>
</evidence>
<dbReference type="Pfam" id="PF21981">
    <property type="entry name" value="RecX_HTH3"/>
    <property type="match status" value="2"/>
</dbReference>
<accession>A0A161Y5J9</accession>
<evidence type="ECO:0000256" key="3">
    <source>
        <dbReference type="ARBA" id="ARBA00018111"/>
    </source>
</evidence>
<comment type="similarity">
    <text evidence="2 5">Belongs to the RecX family.</text>
</comment>
<dbReference type="Pfam" id="PF02631">
    <property type="entry name" value="RecX_HTH2"/>
    <property type="match status" value="1"/>
</dbReference>
<dbReference type="RefSeq" id="WP_066617593.1">
    <property type="nucleotide sequence ID" value="NZ_FQXL01000024.1"/>
</dbReference>
<evidence type="ECO:0000259" key="7">
    <source>
        <dbReference type="Pfam" id="PF21981"/>
    </source>
</evidence>
<dbReference type="NCBIfam" id="NF010732">
    <property type="entry name" value="PRK14134.1"/>
    <property type="match status" value="1"/>
</dbReference>
<dbReference type="PANTHER" id="PTHR33602">
    <property type="entry name" value="REGULATORY PROTEIN RECX FAMILY PROTEIN"/>
    <property type="match status" value="1"/>
</dbReference>
<dbReference type="Pfam" id="PF21982">
    <property type="entry name" value="RecX_HTH1"/>
    <property type="match status" value="1"/>
</dbReference>
<dbReference type="Proteomes" id="UP000076603">
    <property type="component" value="Unassembled WGS sequence"/>
</dbReference>
<keyword evidence="10" id="KW-1185">Reference proteome</keyword>
<evidence type="ECO:0000256" key="2">
    <source>
        <dbReference type="ARBA" id="ARBA00009695"/>
    </source>
</evidence>
<reference evidence="9 10" key="1">
    <citation type="submission" date="2016-04" db="EMBL/GenBank/DDBJ databases">
        <title>Genome sequence of Clostridium magnum DSM 2767.</title>
        <authorList>
            <person name="Poehlein A."/>
            <person name="Uhlig R."/>
            <person name="Fischer R."/>
            <person name="Bahl H."/>
            <person name="Daniel R."/>
        </authorList>
    </citation>
    <scope>NUCLEOTIDE SEQUENCE [LARGE SCALE GENOMIC DNA]</scope>
    <source>
        <strain evidence="9 10">DSM 2767</strain>
    </source>
</reference>
<comment type="caution">
    <text evidence="9">The sequence shown here is derived from an EMBL/GenBank/DDBJ whole genome shotgun (WGS) entry which is preliminary data.</text>
</comment>
<evidence type="ECO:0000256" key="4">
    <source>
        <dbReference type="ARBA" id="ARBA00022490"/>
    </source>
</evidence>
<dbReference type="InterPro" id="IPR003783">
    <property type="entry name" value="Regulatory_RecX"/>
</dbReference>
<dbReference type="NCBIfam" id="NF001058">
    <property type="entry name" value="PRK00117.4-1"/>
    <property type="match status" value="1"/>
</dbReference>
<dbReference type="PATRIC" id="fig|1121326.3.peg.501"/>
<dbReference type="GO" id="GO:0006282">
    <property type="term" value="P:regulation of DNA repair"/>
    <property type="evidence" value="ECO:0007669"/>
    <property type="project" value="UniProtKB-UniRule"/>
</dbReference>
<organism evidence="9 10">
    <name type="scientific">Clostridium magnum DSM 2767</name>
    <dbReference type="NCBI Taxonomy" id="1121326"/>
    <lineage>
        <taxon>Bacteria</taxon>
        <taxon>Bacillati</taxon>
        <taxon>Bacillota</taxon>
        <taxon>Clostridia</taxon>
        <taxon>Eubacteriales</taxon>
        <taxon>Clostridiaceae</taxon>
        <taxon>Clostridium</taxon>
    </lineage>
</organism>
<dbReference type="InterPro" id="IPR053926">
    <property type="entry name" value="RecX_HTH_1st"/>
</dbReference>
<sequence length="282" mass="33628">MSKKKNIITKIELQKRNKDRVNVYINEEFSFACSAELIYTYSLSKDKEIDIDSLKEVIDKDNFIKCKSYALKIIERTYKTERQIFDKLVQKEYDEKIINKTIDFLKEYKFIDDVKYAEAYIKDKLKSQGKNRIKYALINKGINEILVKEKLSCLDSDIEENTALKLAEKKYRLLIKNESDNRKIYKKLGDYLVRNGYNLDIVQNILNNIVKQEINDLNMTETQQERQDEDVSKLYELAEKRYSIIMKSEDDSRKIYKKLSDYLIRRGYSWDNIKSVLNSIMK</sequence>
<dbReference type="GO" id="GO:0005737">
    <property type="term" value="C:cytoplasm"/>
    <property type="evidence" value="ECO:0007669"/>
    <property type="project" value="UniProtKB-SubCell"/>
</dbReference>